<evidence type="ECO:0000256" key="5">
    <source>
        <dbReference type="ARBA" id="ARBA00022475"/>
    </source>
</evidence>
<evidence type="ECO:0000256" key="12">
    <source>
        <dbReference type="ARBA" id="ARBA00023136"/>
    </source>
</evidence>
<dbReference type="SUPFAM" id="SSF52172">
    <property type="entry name" value="CheY-like"/>
    <property type="match status" value="1"/>
</dbReference>
<evidence type="ECO:0000256" key="10">
    <source>
        <dbReference type="ARBA" id="ARBA00022840"/>
    </source>
</evidence>
<dbReference type="InterPro" id="IPR050736">
    <property type="entry name" value="Sensor_HK_Regulatory"/>
</dbReference>
<evidence type="ECO:0000256" key="9">
    <source>
        <dbReference type="ARBA" id="ARBA00022777"/>
    </source>
</evidence>
<dbReference type="Gene3D" id="3.30.565.10">
    <property type="entry name" value="Histidine kinase-like ATPase, C-terminal domain"/>
    <property type="match status" value="1"/>
</dbReference>
<keyword evidence="9" id="KW-0418">Kinase</keyword>
<sequence>MQPFDSIPHQPPFYHQLLHQIVSQIHRGLALPTLVEKTVTEVRSILAADRLVLYQLQGPLQQQPPEQLHEPAEVMAALPAKAADPGQITYEVRATDAIPSVLQMTETACGANLPQLEQRYRSGQARAVDDVAQTYRRQACLRKLLQRAEVKSLLIAPMWVQGQLWGLLIAHQCQQRQWQSGEIAFLQQVAAHLAIAVTQAQLQQQLQQQTTALETAVTERTQALRDALMAAEAASLAKGEFLSTMSHELRSPLTCIIGMSATLLRWPIGELSPRQRSYLTTINRSGEQLLDSINDVLEVARIESGRTVLEMSEFSLTALARNSLRRFQEQAEQQQVSLSLDLRIEPSQDPFTADPRRLQQILSYLLSNAIKFTPAAGRAQLSVWREPQCAVFQLKDTGIGIPESQQTLLFEQFKQLESSLQRQYPGAGLGLALTKQLVELHGGSIQVSSRVGQGSEFTVRIPEFRPPADSDIYREKLSAPSAGRILLVENEDSTARLVSGLLSAAGYQVIWMLEGSRLFEQVTLLQPQVLIADLDLVKDRQTLADCDRYLTTSDLKILVLTQLAPEAISAAIPEQFDDAIHKPLDPQLLLQKVQALTPFA</sequence>
<dbReference type="CDD" id="cd00082">
    <property type="entry name" value="HisKA"/>
    <property type="match status" value="1"/>
</dbReference>
<evidence type="ECO:0000313" key="18">
    <source>
        <dbReference type="Proteomes" id="UP000636505"/>
    </source>
</evidence>
<dbReference type="AlphaFoldDB" id="A0A8J7AZ16"/>
<dbReference type="CDD" id="cd16922">
    <property type="entry name" value="HATPase_EvgS-ArcB-TorS-like"/>
    <property type="match status" value="1"/>
</dbReference>
<dbReference type="InterPro" id="IPR003661">
    <property type="entry name" value="HisK_dim/P_dom"/>
</dbReference>
<dbReference type="PRINTS" id="PR00344">
    <property type="entry name" value="BCTRLSENSOR"/>
</dbReference>
<comment type="subcellular location">
    <subcellularLocation>
        <location evidence="2">Cell membrane</location>
    </subcellularLocation>
</comment>
<keyword evidence="6 13" id="KW-0597">Phosphoprotein</keyword>
<dbReference type="InterPro" id="IPR016132">
    <property type="entry name" value="Phyto_chromo_attachment"/>
</dbReference>
<dbReference type="Proteomes" id="UP000636505">
    <property type="component" value="Unassembled WGS sequence"/>
</dbReference>
<dbReference type="InterPro" id="IPR001789">
    <property type="entry name" value="Sig_transdc_resp-reg_receiver"/>
</dbReference>
<dbReference type="PROSITE" id="PS50046">
    <property type="entry name" value="PHYTOCHROME_2"/>
    <property type="match status" value="1"/>
</dbReference>
<evidence type="ECO:0000256" key="4">
    <source>
        <dbReference type="ARBA" id="ARBA00012438"/>
    </source>
</evidence>
<keyword evidence="8" id="KW-0547">Nucleotide-binding</keyword>
<dbReference type="PROSITE" id="PS50110">
    <property type="entry name" value="RESPONSE_REGULATORY"/>
    <property type="match status" value="1"/>
</dbReference>
<dbReference type="EC" id="2.7.13.3" evidence="4"/>
<dbReference type="InterPro" id="IPR011006">
    <property type="entry name" value="CheY-like_superfamily"/>
</dbReference>
<name>A0A8J7AZ16_9CYAN</name>
<dbReference type="Pfam" id="PF02518">
    <property type="entry name" value="HATPase_c"/>
    <property type="match status" value="1"/>
</dbReference>
<evidence type="ECO:0000256" key="7">
    <source>
        <dbReference type="ARBA" id="ARBA00022679"/>
    </source>
</evidence>
<reference evidence="17" key="1">
    <citation type="submission" date="2020-10" db="EMBL/GenBank/DDBJ databases">
        <authorList>
            <person name="Castelo-Branco R."/>
            <person name="Eusebio N."/>
            <person name="Adriana R."/>
            <person name="Vieira A."/>
            <person name="Brugerolle De Fraissinette N."/>
            <person name="Rezende De Castro R."/>
            <person name="Schneider M.P."/>
            <person name="Vasconcelos V."/>
            <person name="Leao P.N."/>
        </authorList>
    </citation>
    <scope>NUCLEOTIDE SEQUENCE</scope>
    <source>
        <strain evidence="17">LEGE 07310</strain>
    </source>
</reference>
<feature type="modified residue" description="4-aspartylphosphate" evidence="13">
    <location>
        <position position="533"/>
    </location>
</feature>
<accession>A0A8J7AZ16</accession>
<dbReference type="RefSeq" id="WP_193909399.1">
    <property type="nucleotide sequence ID" value="NZ_JADEXG010000044.1"/>
</dbReference>
<dbReference type="SUPFAM" id="SSF47384">
    <property type="entry name" value="Homodimeric domain of signal transducing histidine kinase"/>
    <property type="match status" value="1"/>
</dbReference>
<evidence type="ECO:0000313" key="17">
    <source>
        <dbReference type="EMBL" id="MBE9078972.1"/>
    </source>
</evidence>
<dbReference type="PANTHER" id="PTHR43711:SF26">
    <property type="entry name" value="SENSOR HISTIDINE KINASE RCSC"/>
    <property type="match status" value="1"/>
</dbReference>
<gene>
    <name evidence="17" type="ORF">IQ241_17000</name>
</gene>
<keyword evidence="12" id="KW-0472">Membrane</keyword>
<keyword evidence="18" id="KW-1185">Reference proteome</keyword>
<evidence type="ECO:0000256" key="1">
    <source>
        <dbReference type="ARBA" id="ARBA00000085"/>
    </source>
</evidence>
<dbReference type="SUPFAM" id="SSF55781">
    <property type="entry name" value="GAF domain-like"/>
    <property type="match status" value="1"/>
</dbReference>
<dbReference type="EMBL" id="JADEXG010000044">
    <property type="protein sequence ID" value="MBE9078972.1"/>
    <property type="molecule type" value="Genomic_DNA"/>
</dbReference>
<evidence type="ECO:0000259" key="16">
    <source>
        <dbReference type="PROSITE" id="PS50110"/>
    </source>
</evidence>
<evidence type="ECO:0000256" key="3">
    <source>
        <dbReference type="ARBA" id="ARBA00006402"/>
    </source>
</evidence>
<dbReference type="InterPro" id="IPR036097">
    <property type="entry name" value="HisK_dim/P_sf"/>
</dbReference>
<feature type="domain" description="Histidine kinase" evidence="15">
    <location>
        <begin position="244"/>
        <end position="465"/>
    </location>
</feature>
<dbReference type="InterPro" id="IPR004358">
    <property type="entry name" value="Sig_transdc_His_kin-like_C"/>
</dbReference>
<feature type="domain" description="Response regulatory" evidence="16">
    <location>
        <begin position="484"/>
        <end position="597"/>
    </location>
</feature>
<evidence type="ECO:0000259" key="15">
    <source>
        <dbReference type="PROSITE" id="PS50109"/>
    </source>
</evidence>
<evidence type="ECO:0000256" key="8">
    <source>
        <dbReference type="ARBA" id="ARBA00022741"/>
    </source>
</evidence>
<evidence type="ECO:0000256" key="2">
    <source>
        <dbReference type="ARBA" id="ARBA00004236"/>
    </source>
</evidence>
<evidence type="ECO:0000256" key="6">
    <source>
        <dbReference type="ARBA" id="ARBA00022553"/>
    </source>
</evidence>
<dbReference type="Gene3D" id="3.30.450.40">
    <property type="match status" value="1"/>
</dbReference>
<organism evidence="17 18">
    <name type="scientific">Vasconcelosia minhoensis LEGE 07310</name>
    <dbReference type="NCBI Taxonomy" id="915328"/>
    <lineage>
        <taxon>Bacteria</taxon>
        <taxon>Bacillati</taxon>
        <taxon>Cyanobacteriota</taxon>
        <taxon>Cyanophyceae</taxon>
        <taxon>Nodosilineales</taxon>
        <taxon>Cymatolegaceae</taxon>
        <taxon>Vasconcelosia</taxon>
        <taxon>Vasconcelosia minhoensis</taxon>
    </lineage>
</organism>
<dbReference type="SUPFAM" id="SSF55874">
    <property type="entry name" value="ATPase domain of HSP90 chaperone/DNA topoisomerase II/histidine kinase"/>
    <property type="match status" value="1"/>
</dbReference>
<dbReference type="PROSITE" id="PS50109">
    <property type="entry name" value="HIS_KIN"/>
    <property type="match status" value="1"/>
</dbReference>
<dbReference type="InterPro" id="IPR003018">
    <property type="entry name" value="GAF"/>
</dbReference>
<evidence type="ECO:0000259" key="14">
    <source>
        <dbReference type="PROSITE" id="PS50046"/>
    </source>
</evidence>
<comment type="catalytic activity">
    <reaction evidence="1">
        <text>ATP + protein L-histidine = ADP + protein N-phospho-L-histidine.</text>
        <dbReference type="EC" id="2.7.13.3"/>
    </reaction>
</comment>
<comment type="similarity">
    <text evidence="3">In the N-terminal section; belongs to the phytochrome family.</text>
</comment>
<dbReference type="GO" id="GO:0000155">
    <property type="term" value="F:phosphorelay sensor kinase activity"/>
    <property type="evidence" value="ECO:0007669"/>
    <property type="project" value="InterPro"/>
</dbReference>
<dbReference type="InterPro" id="IPR036890">
    <property type="entry name" value="HATPase_C_sf"/>
</dbReference>
<dbReference type="GO" id="GO:0005524">
    <property type="term" value="F:ATP binding"/>
    <property type="evidence" value="ECO:0007669"/>
    <property type="project" value="UniProtKB-KW"/>
</dbReference>
<protein>
    <recommendedName>
        <fullName evidence="4">histidine kinase</fullName>
        <ecNumber evidence="4">2.7.13.3</ecNumber>
    </recommendedName>
</protein>
<dbReference type="SMART" id="SM00388">
    <property type="entry name" value="HisKA"/>
    <property type="match status" value="1"/>
</dbReference>
<dbReference type="SMART" id="SM00448">
    <property type="entry name" value="REC"/>
    <property type="match status" value="1"/>
</dbReference>
<dbReference type="Pfam" id="PF00512">
    <property type="entry name" value="HisKA"/>
    <property type="match status" value="1"/>
</dbReference>
<keyword evidence="11" id="KW-0902">Two-component regulatory system</keyword>
<dbReference type="InterPro" id="IPR029016">
    <property type="entry name" value="GAF-like_dom_sf"/>
</dbReference>
<feature type="domain" description="Phytochrome chromophore attachment site" evidence="14">
    <location>
        <begin position="30"/>
        <end position="192"/>
    </location>
</feature>
<evidence type="ECO:0000256" key="13">
    <source>
        <dbReference type="PROSITE-ProRule" id="PRU00169"/>
    </source>
</evidence>
<evidence type="ECO:0000256" key="11">
    <source>
        <dbReference type="ARBA" id="ARBA00023012"/>
    </source>
</evidence>
<dbReference type="Pfam" id="PF01590">
    <property type="entry name" value="GAF"/>
    <property type="match status" value="1"/>
</dbReference>
<dbReference type="GO" id="GO:0005886">
    <property type="term" value="C:plasma membrane"/>
    <property type="evidence" value="ECO:0007669"/>
    <property type="project" value="UniProtKB-SubCell"/>
</dbReference>
<keyword evidence="10" id="KW-0067">ATP-binding</keyword>
<dbReference type="Gene3D" id="3.40.50.2300">
    <property type="match status" value="1"/>
</dbReference>
<comment type="caution">
    <text evidence="17">The sequence shown here is derived from an EMBL/GenBank/DDBJ whole genome shotgun (WGS) entry which is preliminary data.</text>
</comment>
<keyword evidence="5" id="KW-1003">Cell membrane</keyword>
<proteinExistence type="inferred from homology"/>
<dbReference type="InterPro" id="IPR003594">
    <property type="entry name" value="HATPase_dom"/>
</dbReference>
<dbReference type="PANTHER" id="PTHR43711">
    <property type="entry name" value="TWO-COMPONENT HISTIDINE KINASE"/>
    <property type="match status" value="1"/>
</dbReference>
<dbReference type="InterPro" id="IPR005467">
    <property type="entry name" value="His_kinase_dom"/>
</dbReference>
<keyword evidence="7" id="KW-0808">Transferase</keyword>
<dbReference type="SMART" id="SM00387">
    <property type="entry name" value="HATPase_c"/>
    <property type="match status" value="1"/>
</dbReference>
<dbReference type="SMART" id="SM00065">
    <property type="entry name" value="GAF"/>
    <property type="match status" value="1"/>
</dbReference>
<dbReference type="FunFam" id="3.30.565.10:FF:000023">
    <property type="entry name" value="PAS domain-containing sensor histidine kinase"/>
    <property type="match status" value="1"/>
</dbReference>
<dbReference type="Gene3D" id="1.10.287.130">
    <property type="match status" value="1"/>
</dbReference>